<dbReference type="InterPro" id="IPR004150">
    <property type="entry name" value="NAD_DNA_ligase_OB"/>
</dbReference>
<dbReference type="InterPro" id="IPR004149">
    <property type="entry name" value="Znf_DNAligase_C4"/>
</dbReference>
<dbReference type="InterPro" id="IPR003583">
    <property type="entry name" value="Hlx-hairpin-Hlx_DNA-bd_motif"/>
</dbReference>
<evidence type="ECO:0000256" key="12">
    <source>
        <dbReference type="ARBA" id="ARBA00023211"/>
    </source>
</evidence>
<feature type="binding site" evidence="15">
    <location>
        <position position="117"/>
    </location>
    <ligand>
        <name>NAD(+)</name>
        <dbReference type="ChEBI" id="CHEBI:57540"/>
    </ligand>
</feature>
<dbReference type="GO" id="GO:0003677">
    <property type="term" value="F:DNA binding"/>
    <property type="evidence" value="ECO:0007669"/>
    <property type="project" value="InterPro"/>
</dbReference>
<dbReference type="InterPro" id="IPR001357">
    <property type="entry name" value="BRCT_dom"/>
</dbReference>
<feature type="binding site" evidence="15">
    <location>
        <position position="429"/>
    </location>
    <ligand>
        <name>Zn(2+)</name>
        <dbReference type="ChEBI" id="CHEBI:29105"/>
    </ligand>
</feature>
<feature type="binding site" evidence="15">
    <location>
        <begin position="36"/>
        <end position="40"/>
    </location>
    <ligand>
        <name>NAD(+)</name>
        <dbReference type="ChEBI" id="CHEBI:57540"/>
    </ligand>
</feature>
<dbReference type="FunFam" id="1.10.287.610:FF:000002">
    <property type="entry name" value="DNA ligase"/>
    <property type="match status" value="1"/>
</dbReference>
<comment type="cofactor">
    <cofactor evidence="15">
        <name>Mg(2+)</name>
        <dbReference type="ChEBI" id="CHEBI:18420"/>
    </cofactor>
    <cofactor evidence="15">
        <name>Mn(2+)</name>
        <dbReference type="ChEBI" id="CHEBI:29035"/>
    </cofactor>
</comment>
<comment type="caution">
    <text evidence="15">Lacks conserved residue(s) required for the propagation of feature annotation.</text>
</comment>
<feature type="binding site" evidence="15">
    <location>
        <position position="432"/>
    </location>
    <ligand>
        <name>Zn(2+)</name>
        <dbReference type="ChEBI" id="CHEBI:29105"/>
    </ligand>
</feature>
<dbReference type="NCBIfam" id="NF005932">
    <property type="entry name" value="PRK07956.1"/>
    <property type="match status" value="1"/>
</dbReference>
<dbReference type="SUPFAM" id="SSF52113">
    <property type="entry name" value="BRCT domain"/>
    <property type="match status" value="1"/>
</dbReference>
<dbReference type="InterPro" id="IPR001679">
    <property type="entry name" value="DNA_ligase"/>
</dbReference>
<evidence type="ECO:0000256" key="10">
    <source>
        <dbReference type="ARBA" id="ARBA00023027"/>
    </source>
</evidence>
<dbReference type="Pfam" id="PF00533">
    <property type="entry name" value="BRCT"/>
    <property type="match status" value="1"/>
</dbReference>
<keyword evidence="12 15" id="KW-0464">Manganese</keyword>
<dbReference type="InterPro" id="IPR013839">
    <property type="entry name" value="DNAligase_adenylation"/>
</dbReference>
<dbReference type="FunFam" id="3.30.470.30:FF:000001">
    <property type="entry name" value="DNA ligase"/>
    <property type="match status" value="1"/>
</dbReference>
<dbReference type="Gene3D" id="6.20.10.30">
    <property type="match status" value="1"/>
</dbReference>
<dbReference type="CDD" id="cd00114">
    <property type="entry name" value="LIGANc"/>
    <property type="match status" value="1"/>
</dbReference>
<proteinExistence type="inferred from homology"/>
<dbReference type="SMART" id="SM00292">
    <property type="entry name" value="BRCT"/>
    <property type="match status" value="1"/>
</dbReference>
<dbReference type="Pfam" id="PF12826">
    <property type="entry name" value="HHH_2"/>
    <property type="match status" value="1"/>
</dbReference>
<dbReference type="CDD" id="cd17748">
    <property type="entry name" value="BRCT_DNA_ligase_like"/>
    <property type="match status" value="1"/>
</dbReference>
<keyword evidence="18" id="KW-1185">Reference proteome</keyword>
<dbReference type="GO" id="GO:0046872">
    <property type="term" value="F:metal ion binding"/>
    <property type="evidence" value="ECO:0007669"/>
    <property type="project" value="UniProtKB-KW"/>
</dbReference>
<dbReference type="FunFam" id="1.10.150.20:FF:000007">
    <property type="entry name" value="DNA ligase"/>
    <property type="match status" value="1"/>
</dbReference>
<sequence>MEPIKPEVKQRVQELRQLLQQASYAYYVLDSPIMEDAVYDQLYRELQSLETQYPELVTPDSPTQRVGEKPTTQFTSVRHNIPLYSLENAFNIDELQAWDQRWRRQVPPQTAAEYVCELKIDGNALALTYENGVLIRGATRGDGVVGEDITQNVRTIRSIPLRLNVETLHVTSLHVTSLHVTSLLERVEVRGEAFLPLDVFKQINEERQKAGESLFANPRNAAAGTLRQLDSRIVAQRRLDFFAYTLQIPGRDDVSIASSQWEALALLQKMGFRVNPNKRLCTSLAEVAEYYQYWDTERLNLPYMTDGVVVKINSFKLQEQLGFTQKFPRWAIALKYAAEEAPTRVENIAVNVGRTGALTPLAEMRPVQLAGTTVSRATLHNADRIAQLDIRIGDTVIVRKAGEIIPEVVRVLKELRPPDTEPFVMPSHCPVCGQPVVREMGEAVTRCVNTSCPAILKGAIEHWVSRDALDIRGIGEKLVHQLVDKGLVDSVADLYDLTSDKLYKLERMGKKSAEKIVDAIAQSKKQPWSRVLYGLGIRHVGNVTAQLLTEKFPTVEQLAEASRAKIEGVYGIGAEIADSIYQWFRISANQTLIQRLQAAGLQFATTADTAAISDGSNQKLAGKTFVITGTLPTLKRDEAKALIEKAGGKVTDSVSKKTDYLVVGENAGSKLAKAEALGITQLSEAQLLEIL</sequence>
<dbReference type="PROSITE" id="PS50172">
    <property type="entry name" value="BRCT"/>
    <property type="match status" value="1"/>
</dbReference>
<dbReference type="GO" id="GO:0003911">
    <property type="term" value="F:DNA ligase (NAD+) activity"/>
    <property type="evidence" value="ECO:0007669"/>
    <property type="project" value="UniProtKB-UniRule"/>
</dbReference>
<keyword evidence="9 15" id="KW-0460">Magnesium</keyword>
<dbReference type="PIRSF" id="PIRSF001604">
    <property type="entry name" value="LigA"/>
    <property type="match status" value="1"/>
</dbReference>
<keyword evidence="5 15" id="KW-0235">DNA replication</keyword>
<dbReference type="InterPro" id="IPR036420">
    <property type="entry name" value="BRCT_dom_sf"/>
</dbReference>
<name>G6FNI2_9CYAN</name>
<dbReference type="SUPFAM" id="SSF50249">
    <property type="entry name" value="Nucleic acid-binding proteins"/>
    <property type="match status" value="1"/>
</dbReference>
<dbReference type="GO" id="GO:0006281">
    <property type="term" value="P:DNA repair"/>
    <property type="evidence" value="ECO:0007669"/>
    <property type="project" value="UniProtKB-KW"/>
</dbReference>
<dbReference type="Pfam" id="PF03120">
    <property type="entry name" value="OB_DNA_ligase"/>
    <property type="match status" value="1"/>
</dbReference>
<evidence type="ECO:0000256" key="3">
    <source>
        <dbReference type="ARBA" id="ARBA00013308"/>
    </source>
</evidence>
<dbReference type="InterPro" id="IPR033136">
    <property type="entry name" value="DNA_ligase_CS"/>
</dbReference>
<dbReference type="FunFam" id="2.40.50.140:FF:000012">
    <property type="entry name" value="DNA ligase"/>
    <property type="match status" value="1"/>
</dbReference>
<dbReference type="RefSeq" id="WP_009454298.1">
    <property type="nucleotide sequence ID" value="NZ_AGIZ01000001.1"/>
</dbReference>
<evidence type="ECO:0000256" key="4">
    <source>
        <dbReference type="ARBA" id="ARBA00022598"/>
    </source>
</evidence>
<evidence type="ECO:0000256" key="1">
    <source>
        <dbReference type="ARBA" id="ARBA00004067"/>
    </source>
</evidence>
<organism evidence="17 18">
    <name type="scientific">Fischerella thermalis JSC-11</name>
    <dbReference type="NCBI Taxonomy" id="741277"/>
    <lineage>
        <taxon>Bacteria</taxon>
        <taxon>Bacillati</taxon>
        <taxon>Cyanobacteriota</taxon>
        <taxon>Cyanophyceae</taxon>
        <taxon>Nostocales</taxon>
        <taxon>Hapalosiphonaceae</taxon>
        <taxon>Fischerella</taxon>
    </lineage>
</organism>
<dbReference type="SUPFAM" id="SSF56091">
    <property type="entry name" value="DNA ligase/mRNA capping enzyme, catalytic domain"/>
    <property type="match status" value="1"/>
</dbReference>
<dbReference type="Proteomes" id="UP000004344">
    <property type="component" value="Unassembled WGS sequence"/>
</dbReference>
<gene>
    <name evidence="15" type="primary">ligA</name>
    <name evidence="17" type="ORF">FJSC11DRAFT_0429</name>
</gene>
<dbReference type="InterPro" id="IPR013840">
    <property type="entry name" value="DNAligase_N"/>
</dbReference>
<dbReference type="Pfam" id="PF22745">
    <property type="entry name" value="Nlig-Ia"/>
    <property type="match status" value="1"/>
</dbReference>
<dbReference type="AlphaFoldDB" id="G6FNI2"/>
<protein>
    <recommendedName>
        <fullName evidence="3 15">DNA ligase</fullName>
        <ecNumber evidence="2 15">6.5.1.2</ecNumber>
    </recommendedName>
    <alternativeName>
        <fullName evidence="15">Polydeoxyribonucleotide synthase [NAD(+)]</fullName>
    </alternativeName>
</protein>
<evidence type="ECO:0000256" key="15">
    <source>
        <dbReference type="HAMAP-Rule" id="MF_01588"/>
    </source>
</evidence>
<dbReference type="InterPro" id="IPR012340">
    <property type="entry name" value="NA-bd_OB-fold"/>
</dbReference>
<dbReference type="Gene3D" id="2.40.50.140">
    <property type="entry name" value="Nucleic acid-binding proteins"/>
    <property type="match status" value="1"/>
</dbReference>
<evidence type="ECO:0000259" key="16">
    <source>
        <dbReference type="PROSITE" id="PS50172"/>
    </source>
</evidence>
<dbReference type="Gene3D" id="3.40.50.10190">
    <property type="entry name" value="BRCT domain"/>
    <property type="match status" value="1"/>
</dbReference>
<keyword evidence="6 15" id="KW-0479">Metal-binding</keyword>
<feature type="binding site" evidence="15">
    <location>
        <position position="452"/>
    </location>
    <ligand>
        <name>Zn(2+)</name>
        <dbReference type="ChEBI" id="CHEBI:29105"/>
    </ligand>
</feature>
<evidence type="ECO:0000256" key="5">
    <source>
        <dbReference type="ARBA" id="ARBA00022705"/>
    </source>
</evidence>
<keyword evidence="7 15" id="KW-0227">DNA damage</keyword>
<dbReference type="Gene3D" id="1.10.287.610">
    <property type="entry name" value="Helix hairpin bin"/>
    <property type="match status" value="1"/>
</dbReference>
<accession>G6FNI2</accession>
<dbReference type="HAMAP" id="MF_01588">
    <property type="entry name" value="DNA_ligase_A"/>
    <property type="match status" value="1"/>
</dbReference>
<comment type="function">
    <text evidence="1 15">DNA ligase that catalyzes the formation of phosphodiester linkages between 5'-phosphoryl and 3'-hydroxyl groups in double-stranded DNA using NAD as a coenzyme and as the energy source for the reaction. It is essential for DNA replication and repair of damaged DNA.</text>
</comment>
<evidence type="ECO:0000313" key="17">
    <source>
        <dbReference type="EMBL" id="EHC19612.1"/>
    </source>
</evidence>
<keyword evidence="10 15" id="KW-0520">NAD</keyword>
<feature type="domain" description="BRCT" evidence="16">
    <location>
        <begin position="615"/>
        <end position="691"/>
    </location>
</feature>
<dbReference type="FunFam" id="1.10.150.20:FF:000006">
    <property type="entry name" value="DNA ligase"/>
    <property type="match status" value="1"/>
</dbReference>
<dbReference type="Pfam" id="PF14520">
    <property type="entry name" value="HHH_5"/>
    <property type="match status" value="1"/>
</dbReference>
<dbReference type="Gene3D" id="1.10.150.20">
    <property type="entry name" value="5' to 3' exonuclease, C-terminal subdomain"/>
    <property type="match status" value="2"/>
</dbReference>
<dbReference type="PROSITE" id="PS01056">
    <property type="entry name" value="DNA_LIGASE_N2"/>
    <property type="match status" value="1"/>
</dbReference>
<feature type="binding site" evidence="15">
    <location>
        <position position="192"/>
    </location>
    <ligand>
        <name>NAD(+)</name>
        <dbReference type="ChEBI" id="CHEBI:57540"/>
    </ligand>
</feature>
<dbReference type="NCBIfam" id="TIGR00575">
    <property type="entry name" value="dnlj"/>
    <property type="match status" value="1"/>
</dbReference>
<evidence type="ECO:0000256" key="11">
    <source>
        <dbReference type="ARBA" id="ARBA00023204"/>
    </source>
</evidence>
<keyword evidence="11 15" id="KW-0234">DNA repair</keyword>
<dbReference type="SMART" id="SM00532">
    <property type="entry name" value="LIGANc"/>
    <property type="match status" value="1"/>
</dbReference>
<dbReference type="Gene3D" id="3.30.470.30">
    <property type="entry name" value="DNA ligase/mRNA capping enzyme"/>
    <property type="match status" value="1"/>
</dbReference>
<evidence type="ECO:0000313" key="18">
    <source>
        <dbReference type="Proteomes" id="UP000004344"/>
    </source>
</evidence>
<feature type="binding site" evidence="15">
    <location>
        <position position="311"/>
    </location>
    <ligand>
        <name>NAD(+)</name>
        <dbReference type="ChEBI" id="CHEBI:57540"/>
    </ligand>
</feature>
<dbReference type="GO" id="GO:0006260">
    <property type="term" value="P:DNA replication"/>
    <property type="evidence" value="ECO:0007669"/>
    <property type="project" value="UniProtKB-KW"/>
</dbReference>
<reference evidence="17 18" key="1">
    <citation type="submission" date="2011-09" db="EMBL/GenBank/DDBJ databases">
        <title>The draft genome of Fischerella sp. JSC-11.</title>
        <authorList>
            <consortium name="US DOE Joint Genome Institute (JGI-PGF)"/>
            <person name="Lucas S."/>
            <person name="Han J."/>
            <person name="Lapidus A."/>
            <person name="Cheng J.-F."/>
            <person name="Goodwin L."/>
            <person name="Pitluck S."/>
            <person name="Peters L."/>
            <person name="Land M.L."/>
            <person name="Hauser L."/>
            <person name="Sarkisova S."/>
            <person name="Bryant D.A."/>
            <person name="Brown I."/>
            <person name="Woyke T.J."/>
        </authorList>
    </citation>
    <scope>NUCLEOTIDE SEQUENCE [LARGE SCALE GENOMIC DNA]</scope>
    <source>
        <strain evidence="17 18">JSC-11</strain>
    </source>
</reference>
<evidence type="ECO:0000256" key="13">
    <source>
        <dbReference type="ARBA" id="ARBA00034005"/>
    </source>
</evidence>
<comment type="caution">
    <text evidence="17">The sequence shown here is derived from an EMBL/GenBank/DDBJ whole genome shotgun (WGS) entry which is preliminary data.</text>
</comment>
<dbReference type="SMART" id="SM00278">
    <property type="entry name" value="HhH1"/>
    <property type="match status" value="3"/>
</dbReference>
<dbReference type="Pfam" id="PF01653">
    <property type="entry name" value="DNA_ligase_aden"/>
    <property type="match status" value="1"/>
</dbReference>
<feature type="binding site" evidence="15">
    <location>
        <begin position="85"/>
        <end position="86"/>
    </location>
    <ligand>
        <name>NAD(+)</name>
        <dbReference type="ChEBI" id="CHEBI:57540"/>
    </ligand>
</feature>
<keyword evidence="8 15" id="KW-0862">Zinc</keyword>
<evidence type="ECO:0000256" key="8">
    <source>
        <dbReference type="ARBA" id="ARBA00022833"/>
    </source>
</evidence>
<comment type="similarity">
    <text evidence="14 15">Belongs to the NAD-dependent DNA ligase family. LigA subfamily.</text>
</comment>
<evidence type="ECO:0000256" key="9">
    <source>
        <dbReference type="ARBA" id="ARBA00022842"/>
    </source>
</evidence>
<comment type="catalytic activity">
    <reaction evidence="13 15">
        <text>NAD(+) + (deoxyribonucleotide)n-3'-hydroxyl + 5'-phospho-(deoxyribonucleotide)m = (deoxyribonucleotide)n+m + AMP + beta-nicotinamide D-nucleotide.</text>
        <dbReference type="EC" id="6.5.1.2"/>
    </reaction>
</comment>
<dbReference type="PANTHER" id="PTHR23389">
    <property type="entry name" value="CHROMOSOME TRANSMISSION FIDELITY FACTOR 18"/>
    <property type="match status" value="1"/>
</dbReference>
<feature type="binding site" evidence="15">
    <location>
        <position position="335"/>
    </location>
    <ligand>
        <name>NAD(+)</name>
        <dbReference type="ChEBI" id="CHEBI:57540"/>
    </ligand>
</feature>
<dbReference type="EMBL" id="AGIZ01000001">
    <property type="protein sequence ID" value="EHC19612.1"/>
    <property type="molecule type" value="Genomic_DNA"/>
</dbReference>
<dbReference type="PANTHER" id="PTHR23389:SF9">
    <property type="entry name" value="DNA LIGASE"/>
    <property type="match status" value="1"/>
</dbReference>
<feature type="active site" description="N6-AMP-lysine intermediate" evidence="15">
    <location>
        <position position="119"/>
    </location>
</feature>
<evidence type="ECO:0000256" key="6">
    <source>
        <dbReference type="ARBA" id="ARBA00022723"/>
    </source>
</evidence>
<dbReference type="InterPro" id="IPR041663">
    <property type="entry name" value="DisA/LigA_HHH"/>
</dbReference>
<feature type="binding site" evidence="15">
    <location>
        <position position="140"/>
    </location>
    <ligand>
        <name>NAD(+)</name>
        <dbReference type="ChEBI" id="CHEBI:57540"/>
    </ligand>
</feature>
<dbReference type="PATRIC" id="fig|741277.3.peg.506"/>
<dbReference type="EC" id="6.5.1.2" evidence="2 15"/>
<dbReference type="InterPro" id="IPR010994">
    <property type="entry name" value="RuvA_2-like"/>
</dbReference>
<evidence type="ECO:0000256" key="7">
    <source>
        <dbReference type="ARBA" id="ARBA00022763"/>
    </source>
</evidence>
<evidence type="ECO:0000256" key="2">
    <source>
        <dbReference type="ARBA" id="ARBA00012722"/>
    </source>
</evidence>
<dbReference type="Pfam" id="PF03119">
    <property type="entry name" value="DNA_ligase_ZBD"/>
    <property type="match status" value="1"/>
</dbReference>
<keyword evidence="4 15" id="KW-0436">Ligase</keyword>
<evidence type="ECO:0000256" key="14">
    <source>
        <dbReference type="ARBA" id="ARBA00060881"/>
    </source>
</evidence>
<dbReference type="SUPFAM" id="SSF47781">
    <property type="entry name" value="RuvA domain 2-like"/>
    <property type="match status" value="1"/>
</dbReference>